<feature type="region of interest" description="Disordered" evidence="1">
    <location>
        <begin position="149"/>
        <end position="201"/>
    </location>
</feature>
<dbReference type="OrthoDB" id="938668at2759"/>
<keyword evidence="3" id="KW-1185">Reference proteome</keyword>
<dbReference type="InterPro" id="IPR010634">
    <property type="entry name" value="DUF1223"/>
</dbReference>
<protein>
    <submittedName>
        <fullName evidence="2">Uncharacterized protein</fullName>
    </submittedName>
</protein>
<dbReference type="Pfam" id="PF06764">
    <property type="entry name" value="DUF1223"/>
    <property type="match status" value="1"/>
</dbReference>
<comment type="caution">
    <text evidence="2">The sequence shown here is derived from an EMBL/GenBank/DDBJ whole genome shotgun (WGS) entry which is preliminary data.</text>
</comment>
<name>A0A9P3GAN7_9APHY</name>
<dbReference type="PANTHER" id="PTHR36057:SF1">
    <property type="entry name" value="LIPOPROTEIN LIPID ATTACHMENT SITE-LIKE PROTEIN, PUTATIVE (DUF1223)-RELATED"/>
    <property type="match status" value="1"/>
</dbReference>
<accession>A0A9P3GAN7</accession>
<sequence length="277" mass="29866">MKSAFNPFRPSGTDKVARIQVRHLTPALHLAHRHRAFPISRLLLVPANANVLRLLEAQDTPSDTQRQTLNGTDALVLTYEVTYWDYVGWPDSFGDARWDARQREYAAAMGSRKVYTLQGIVNGTSNGVGARQNELNALIREGASAPHANSVSVTFSTSPPPPSPSTTTKVTGSGPLTHPPSCASSSTTPRRTVSPSRAARTRGASCRTATSCATRSCSARGWAVLRVLRCRRASPRRGRMGGRRSCLCSVEGVSRLLLLRGLSGDVLAYDAVRNVAA</sequence>
<dbReference type="SUPFAM" id="SSF52833">
    <property type="entry name" value="Thioredoxin-like"/>
    <property type="match status" value="1"/>
</dbReference>
<dbReference type="AlphaFoldDB" id="A0A9P3GAN7"/>
<reference evidence="2 3" key="1">
    <citation type="submission" date="2021-08" db="EMBL/GenBank/DDBJ databases">
        <title>Draft Genome Sequence of Phanerochaete sordida strain YK-624.</title>
        <authorList>
            <person name="Mori T."/>
            <person name="Dohra H."/>
            <person name="Suzuki T."/>
            <person name="Kawagishi H."/>
            <person name="Hirai H."/>
        </authorList>
    </citation>
    <scope>NUCLEOTIDE SEQUENCE [LARGE SCALE GENOMIC DNA]</scope>
    <source>
        <strain evidence="2 3">YK-624</strain>
    </source>
</reference>
<gene>
    <name evidence="2" type="ORF">PsYK624_065850</name>
</gene>
<evidence type="ECO:0000313" key="3">
    <source>
        <dbReference type="Proteomes" id="UP000703269"/>
    </source>
</evidence>
<feature type="compositionally biased region" description="Low complexity" evidence="1">
    <location>
        <begin position="165"/>
        <end position="175"/>
    </location>
</feature>
<dbReference type="Proteomes" id="UP000703269">
    <property type="component" value="Unassembled WGS sequence"/>
</dbReference>
<organism evidence="2 3">
    <name type="scientific">Phanerochaete sordida</name>
    <dbReference type="NCBI Taxonomy" id="48140"/>
    <lineage>
        <taxon>Eukaryota</taxon>
        <taxon>Fungi</taxon>
        <taxon>Dikarya</taxon>
        <taxon>Basidiomycota</taxon>
        <taxon>Agaricomycotina</taxon>
        <taxon>Agaricomycetes</taxon>
        <taxon>Polyporales</taxon>
        <taxon>Phanerochaetaceae</taxon>
        <taxon>Phanerochaete</taxon>
    </lineage>
</organism>
<evidence type="ECO:0000256" key="1">
    <source>
        <dbReference type="SAM" id="MobiDB-lite"/>
    </source>
</evidence>
<dbReference type="InterPro" id="IPR036249">
    <property type="entry name" value="Thioredoxin-like_sf"/>
</dbReference>
<dbReference type="EMBL" id="BPQB01000016">
    <property type="protein sequence ID" value="GJE90450.1"/>
    <property type="molecule type" value="Genomic_DNA"/>
</dbReference>
<evidence type="ECO:0000313" key="2">
    <source>
        <dbReference type="EMBL" id="GJE90450.1"/>
    </source>
</evidence>
<dbReference type="PANTHER" id="PTHR36057">
    <property type="match status" value="1"/>
</dbReference>
<proteinExistence type="predicted"/>
<feature type="compositionally biased region" description="Low complexity" evidence="1">
    <location>
        <begin position="184"/>
        <end position="197"/>
    </location>
</feature>